<keyword evidence="9" id="KW-0503">Monooxygenase</keyword>
<dbReference type="InterPro" id="IPR020611">
    <property type="entry name" value="Cu2_ascorb_mOase_CS-1"/>
</dbReference>
<accession>A0A8E0VGM9</accession>
<dbReference type="InterPro" id="IPR000323">
    <property type="entry name" value="Cu2_ascorb_mOase_N"/>
</dbReference>
<evidence type="ECO:0000256" key="10">
    <source>
        <dbReference type="ARBA" id="ARBA00023136"/>
    </source>
</evidence>
<dbReference type="GO" id="GO:0004500">
    <property type="term" value="F:dopamine beta-monooxygenase activity"/>
    <property type="evidence" value="ECO:0007669"/>
    <property type="project" value="InterPro"/>
</dbReference>
<dbReference type="EMBL" id="LUCM01009448">
    <property type="protein sequence ID" value="KAA0186982.1"/>
    <property type="molecule type" value="Genomic_DNA"/>
</dbReference>
<dbReference type="GO" id="GO:0042421">
    <property type="term" value="P:norepinephrine biosynthetic process"/>
    <property type="evidence" value="ECO:0007669"/>
    <property type="project" value="TreeGrafter"/>
</dbReference>
<evidence type="ECO:0000256" key="4">
    <source>
        <dbReference type="ARBA" id="ARBA00022692"/>
    </source>
</evidence>
<evidence type="ECO:0000256" key="8">
    <source>
        <dbReference type="ARBA" id="ARBA00023008"/>
    </source>
</evidence>
<keyword evidence="10" id="KW-0472">Membrane</keyword>
<evidence type="ECO:0000313" key="16">
    <source>
        <dbReference type="Proteomes" id="UP000728185"/>
    </source>
</evidence>
<dbReference type="InterPro" id="IPR008977">
    <property type="entry name" value="PHM/PNGase_F_dom_sf"/>
</dbReference>
<evidence type="ECO:0000256" key="2">
    <source>
        <dbReference type="ARBA" id="ARBA00004370"/>
    </source>
</evidence>
<keyword evidence="4" id="KW-0812">Transmembrane</keyword>
<evidence type="ECO:0000259" key="13">
    <source>
        <dbReference type="Pfam" id="PF01082"/>
    </source>
</evidence>
<organism evidence="15 16">
    <name type="scientific">Fasciolopsis buskii</name>
    <dbReference type="NCBI Taxonomy" id="27845"/>
    <lineage>
        <taxon>Eukaryota</taxon>
        <taxon>Metazoa</taxon>
        <taxon>Spiralia</taxon>
        <taxon>Lophotrochozoa</taxon>
        <taxon>Platyhelminthes</taxon>
        <taxon>Trematoda</taxon>
        <taxon>Digenea</taxon>
        <taxon>Plagiorchiida</taxon>
        <taxon>Echinostomata</taxon>
        <taxon>Echinostomatoidea</taxon>
        <taxon>Fasciolidae</taxon>
        <taxon>Fasciolopsis</taxon>
    </lineage>
</organism>
<evidence type="ECO:0000256" key="12">
    <source>
        <dbReference type="ARBA" id="ARBA00023180"/>
    </source>
</evidence>
<keyword evidence="5" id="KW-0479">Metal-binding</keyword>
<dbReference type="Gene3D" id="2.60.120.310">
    <property type="entry name" value="Copper type II, ascorbate-dependent monooxygenase, N-terminal domain"/>
    <property type="match status" value="1"/>
</dbReference>
<evidence type="ECO:0000256" key="3">
    <source>
        <dbReference type="ARBA" id="ARBA00010676"/>
    </source>
</evidence>
<dbReference type="OrthoDB" id="129121at2759"/>
<dbReference type="GO" id="GO:0030667">
    <property type="term" value="C:secretory granule membrane"/>
    <property type="evidence" value="ECO:0007669"/>
    <property type="project" value="TreeGrafter"/>
</dbReference>
<dbReference type="GO" id="GO:0006589">
    <property type="term" value="P:octopamine biosynthetic process"/>
    <property type="evidence" value="ECO:0007669"/>
    <property type="project" value="TreeGrafter"/>
</dbReference>
<keyword evidence="12" id="KW-0325">Glycoprotein</keyword>
<keyword evidence="8" id="KW-0186">Copper</keyword>
<sequence>MYEGGQCIHEERRTSAPQGMGLAIRLSCWFMLLAVFRIDLGETATFLPYTAKLGHTSADGIDSSPYTFNWSVSTDRKSLQFDACMTFEWWERTPLIFGIGFGPRDGRPVNSEIYMTEFDDSTHYGLVQARFLEGYTDHEGLFYARVSDELHSAQQVRLYGDREGRVCFHFAREAMSCAKNGYTIDGQTTRVFLFHDYKKHQRNQGSGSKTYRVRGPWSQWILRRSAKTMAESVKLVPFNLSETLFHMVHIQLIKSPQEQKQVSLTGSRQFEMRVHNVLVPAEDTTYWCKTDSLPRFDRKHHIIRYEPVITPTSEGLVHHMEVFVCIGSAPVHPYNAPCNSETKPMGLTQCRGVIGAWAVGATGLTFPEEVGLAIGGPGNPSHVVIEIHYNNPDRISGRIDSSGIRFYVTDRLRPYDAGLMELGLTYTARSVIPPGQSGFELSGHCDSQCTKMRFPPEGIVVFASQLHTHQTGVKVVTHHMRGNRRLRDLNRDDHYSPHFQEIRLTEGLIRVKPGDALITKCTYDTTKIDHVTFGGLSKMNEMCLNYIFYYPKIDLELCKSEASQPELDDFLAKMTGQQSITSEASTLEQKFEEIQWNSDAVTKLIRFYSETTIELHCNSSDGARIEVSLLEQFILDILFTSPVLYLV</sequence>
<dbReference type="SUPFAM" id="SSF49742">
    <property type="entry name" value="PHM/PNGase F"/>
    <property type="match status" value="2"/>
</dbReference>
<dbReference type="GO" id="GO:0042420">
    <property type="term" value="P:dopamine catabolic process"/>
    <property type="evidence" value="ECO:0007669"/>
    <property type="project" value="TreeGrafter"/>
</dbReference>
<feature type="domain" description="Copper type II ascorbate-dependent monooxygenase C-terminal" evidence="14">
    <location>
        <begin position="415"/>
        <end position="565"/>
    </location>
</feature>
<reference evidence="15" key="1">
    <citation type="submission" date="2019-05" db="EMBL/GenBank/DDBJ databases">
        <title>Annotation for the trematode Fasciolopsis buski.</title>
        <authorList>
            <person name="Choi Y.-J."/>
        </authorList>
    </citation>
    <scope>NUCLEOTIDE SEQUENCE</scope>
    <source>
        <strain evidence="15">HT</strain>
        <tissue evidence="15">Whole worm</tissue>
    </source>
</reference>
<keyword evidence="6" id="KW-1133">Transmembrane helix</keyword>
<evidence type="ECO:0000256" key="5">
    <source>
        <dbReference type="ARBA" id="ARBA00022723"/>
    </source>
</evidence>
<keyword evidence="7" id="KW-0560">Oxidoreductase</keyword>
<dbReference type="Proteomes" id="UP000728185">
    <property type="component" value="Unassembled WGS sequence"/>
</dbReference>
<dbReference type="PROSITE" id="PS00084">
    <property type="entry name" value="CU2_MONOOXYGENASE_1"/>
    <property type="match status" value="1"/>
</dbReference>
<feature type="domain" description="Copper type II ascorbate-dependent monooxygenase N-terminal" evidence="13">
    <location>
        <begin position="270"/>
        <end position="394"/>
    </location>
</feature>
<evidence type="ECO:0000259" key="14">
    <source>
        <dbReference type="Pfam" id="PF03712"/>
    </source>
</evidence>
<dbReference type="InterPro" id="IPR036939">
    <property type="entry name" value="Cu2_ascorb_mOase_N_sf"/>
</dbReference>
<dbReference type="GO" id="GO:0005615">
    <property type="term" value="C:extracellular space"/>
    <property type="evidence" value="ECO:0007669"/>
    <property type="project" value="TreeGrafter"/>
</dbReference>
<evidence type="ECO:0000256" key="1">
    <source>
        <dbReference type="ARBA" id="ARBA00001973"/>
    </source>
</evidence>
<proteinExistence type="inferred from homology"/>
<gene>
    <name evidence="15" type="ORF">FBUS_01501</name>
</gene>
<evidence type="ECO:0000256" key="9">
    <source>
        <dbReference type="ARBA" id="ARBA00023033"/>
    </source>
</evidence>
<comment type="caution">
    <text evidence="15">The sequence shown here is derived from an EMBL/GenBank/DDBJ whole genome shotgun (WGS) entry which is preliminary data.</text>
</comment>
<protein>
    <submittedName>
        <fullName evidence="15">Dopamine beta-hydroxylase</fullName>
    </submittedName>
</protein>
<dbReference type="InterPro" id="IPR014784">
    <property type="entry name" value="Cu2_ascorb_mOase-like_C"/>
</dbReference>
<dbReference type="PANTHER" id="PTHR10157">
    <property type="entry name" value="DOPAMINE BETA HYDROXYLASE RELATED"/>
    <property type="match status" value="1"/>
</dbReference>
<evidence type="ECO:0000256" key="7">
    <source>
        <dbReference type="ARBA" id="ARBA00023002"/>
    </source>
</evidence>
<comment type="similarity">
    <text evidence="3">Belongs to the copper type II ascorbate-dependent monooxygenase family.</text>
</comment>
<dbReference type="AlphaFoldDB" id="A0A8E0VGM9"/>
<dbReference type="InterPro" id="IPR000945">
    <property type="entry name" value="DBH-like"/>
</dbReference>
<dbReference type="Gene3D" id="2.60.120.230">
    <property type="match status" value="1"/>
</dbReference>
<dbReference type="GO" id="GO:0005507">
    <property type="term" value="F:copper ion binding"/>
    <property type="evidence" value="ECO:0007669"/>
    <property type="project" value="InterPro"/>
</dbReference>
<keyword evidence="11" id="KW-1015">Disulfide bond</keyword>
<comment type="cofactor">
    <cofactor evidence="1">
        <name>Cu(2+)</name>
        <dbReference type="ChEBI" id="CHEBI:29036"/>
    </cofactor>
</comment>
<comment type="subcellular location">
    <subcellularLocation>
        <location evidence="2">Membrane</location>
    </subcellularLocation>
</comment>
<keyword evidence="16" id="KW-1185">Reference proteome</keyword>
<dbReference type="PANTHER" id="PTHR10157:SF29">
    <property type="entry name" value="DOPAMINE BETA-HYDROXYLASE"/>
    <property type="match status" value="1"/>
</dbReference>
<dbReference type="FunFam" id="2.60.120.230:FF:000001">
    <property type="entry name" value="Monooxygenase, DBH-like 1"/>
    <property type="match status" value="1"/>
</dbReference>
<evidence type="ECO:0000256" key="6">
    <source>
        <dbReference type="ARBA" id="ARBA00022989"/>
    </source>
</evidence>
<evidence type="ECO:0000313" key="15">
    <source>
        <dbReference type="EMBL" id="KAA0186982.1"/>
    </source>
</evidence>
<dbReference type="Pfam" id="PF03712">
    <property type="entry name" value="Cu2_monoox_C"/>
    <property type="match status" value="1"/>
</dbReference>
<evidence type="ECO:0000256" key="11">
    <source>
        <dbReference type="ARBA" id="ARBA00023157"/>
    </source>
</evidence>
<name>A0A8E0VGM9_9TREM</name>
<dbReference type="InterPro" id="IPR024548">
    <property type="entry name" value="Cu2_monoox_C"/>
</dbReference>
<dbReference type="FunFam" id="2.60.120.310:FF:000004">
    <property type="entry name" value="DBH-like monooxygenase protein 1"/>
    <property type="match status" value="1"/>
</dbReference>
<dbReference type="Pfam" id="PF01082">
    <property type="entry name" value="Cu2_monooxygen"/>
    <property type="match status" value="1"/>
</dbReference>